<dbReference type="Proteomes" id="UP001152795">
    <property type="component" value="Unassembled WGS sequence"/>
</dbReference>
<dbReference type="AlphaFoldDB" id="A0A7D9DQ65"/>
<organism evidence="1 2">
    <name type="scientific">Paramuricea clavata</name>
    <name type="common">Red gorgonian</name>
    <name type="synonym">Violescent sea-whip</name>
    <dbReference type="NCBI Taxonomy" id="317549"/>
    <lineage>
        <taxon>Eukaryota</taxon>
        <taxon>Metazoa</taxon>
        <taxon>Cnidaria</taxon>
        <taxon>Anthozoa</taxon>
        <taxon>Octocorallia</taxon>
        <taxon>Malacalcyonacea</taxon>
        <taxon>Plexauridae</taxon>
        <taxon>Paramuricea</taxon>
    </lineage>
</organism>
<gene>
    <name evidence="1" type="ORF">PACLA_8A067883</name>
</gene>
<sequence>MKKAYSVVNAQQFNLTLTQRRPKSCVERVRNKKTYESSAKESHVERCKSQQEVSRLSSNNQRLISHEYLGLNSEELKEISNGIKSQQILISSALRRPHASWYSLLDSQSIPEPAKPRRPAYRPKSASTVYSYAERPVSACEISSHLGRQTKASLLRTKSAYDVRPASNEPPSSEKIREKKPCVVRKEYLMHKNSLTPKEVFDYMKSVHAYLTGARYNRSRLVDAKSLTKHGLYVSKDGLGSFILDKAKAESSEHGKSSPDVPSAALKVVESQTSQVNVVTVGTNTEPYYLSLNKWRDAEWNKGKKHLPPHKNEYRRLLSPNRVKPIKTQYIDYNTMVK</sequence>
<keyword evidence="2" id="KW-1185">Reference proteome</keyword>
<reference evidence="1" key="1">
    <citation type="submission" date="2020-04" db="EMBL/GenBank/DDBJ databases">
        <authorList>
            <person name="Alioto T."/>
            <person name="Alioto T."/>
            <person name="Gomez Garrido J."/>
        </authorList>
    </citation>
    <scope>NUCLEOTIDE SEQUENCE</scope>
    <source>
        <strain evidence="1">A484AB</strain>
    </source>
</reference>
<evidence type="ECO:0000313" key="1">
    <source>
        <dbReference type="EMBL" id="CAB3991028.1"/>
    </source>
</evidence>
<name>A0A7D9DQ65_PARCT</name>
<protein>
    <submittedName>
        <fullName evidence="1">Uncharacterized protein</fullName>
    </submittedName>
</protein>
<dbReference type="OrthoDB" id="10039170at2759"/>
<evidence type="ECO:0000313" key="2">
    <source>
        <dbReference type="Proteomes" id="UP001152795"/>
    </source>
</evidence>
<proteinExistence type="predicted"/>
<comment type="caution">
    <text evidence="1">The sequence shown here is derived from an EMBL/GenBank/DDBJ whole genome shotgun (WGS) entry which is preliminary data.</text>
</comment>
<accession>A0A7D9DQ65</accession>
<dbReference type="EMBL" id="CACRXK020001776">
    <property type="protein sequence ID" value="CAB3991028.1"/>
    <property type="molecule type" value="Genomic_DNA"/>
</dbReference>